<name>A0A7W9SRV8_ARMRO</name>
<accession>A0A7W9SRV8</accession>
<protein>
    <submittedName>
        <fullName evidence="1">Uncharacterized protein</fullName>
    </submittedName>
</protein>
<evidence type="ECO:0000313" key="1">
    <source>
        <dbReference type="EMBL" id="MBB6050923.1"/>
    </source>
</evidence>
<dbReference type="Proteomes" id="UP000520814">
    <property type="component" value="Unassembled WGS sequence"/>
</dbReference>
<dbReference type="RefSeq" id="WP_184196767.1">
    <property type="nucleotide sequence ID" value="NZ_JACHGW010000002.1"/>
</dbReference>
<proteinExistence type="predicted"/>
<organism evidence="1 2">
    <name type="scientific">Armatimonas rosea</name>
    <dbReference type="NCBI Taxonomy" id="685828"/>
    <lineage>
        <taxon>Bacteria</taxon>
        <taxon>Bacillati</taxon>
        <taxon>Armatimonadota</taxon>
        <taxon>Armatimonadia</taxon>
        <taxon>Armatimonadales</taxon>
        <taxon>Armatimonadaceae</taxon>
        <taxon>Armatimonas</taxon>
    </lineage>
</organism>
<comment type="caution">
    <text evidence="1">The sequence shown here is derived from an EMBL/GenBank/DDBJ whole genome shotgun (WGS) entry which is preliminary data.</text>
</comment>
<dbReference type="EMBL" id="JACHGW010000002">
    <property type="protein sequence ID" value="MBB6050923.1"/>
    <property type="molecule type" value="Genomic_DNA"/>
</dbReference>
<dbReference type="AlphaFoldDB" id="A0A7W9SRV8"/>
<evidence type="ECO:0000313" key="2">
    <source>
        <dbReference type="Proteomes" id="UP000520814"/>
    </source>
</evidence>
<dbReference type="SUPFAM" id="SSF56784">
    <property type="entry name" value="HAD-like"/>
    <property type="match status" value="1"/>
</dbReference>
<reference evidence="1 2" key="1">
    <citation type="submission" date="2020-08" db="EMBL/GenBank/DDBJ databases">
        <title>Genomic Encyclopedia of Type Strains, Phase IV (KMG-IV): sequencing the most valuable type-strain genomes for metagenomic binning, comparative biology and taxonomic classification.</title>
        <authorList>
            <person name="Goeker M."/>
        </authorList>
    </citation>
    <scope>NUCLEOTIDE SEQUENCE [LARGE SCALE GENOMIC DNA]</scope>
    <source>
        <strain evidence="1 2">DSM 23562</strain>
    </source>
</reference>
<sequence>MKIAIDFEGTLTPECGEFACEPRGVLGRWLFDFSLRQGARTLLRELAQSGHTLTLYTRLPVSAWRLLLWCWLVGLPVTHVIAGQCQPPEAPWPPWQGQDLLLDDEPRRVALARQRRVRGIVVTNREADWTARIREVSQQEASPAVRVYRNGIRSA</sequence>
<dbReference type="InterPro" id="IPR036412">
    <property type="entry name" value="HAD-like_sf"/>
</dbReference>
<keyword evidence="2" id="KW-1185">Reference proteome</keyword>
<gene>
    <name evidence="1" type="ORF">HNQ39_002714</name>
</gene>